<dbReference type="AlphaFoldDB" id="A0AAV4YDY9"/>
<comment type="caution">
    <text evidence="1">The sequence shown here is derived from an EMBL/GenBank/DDBJ whole genome shotgun (WGS) entry which is preliminary data.</text>
</comment>
<dbReference type="EMBL" id="BPLR01019236">
    <property type="protein sequence ID" value="GIZ05213.1"/>
    <property type="molecule type" value="Genomic_DNA"/>
</dbReference>
<organism evidence="1 2">
    <name type="scientific">Caerostris extrusa</name>
    <name type="common">Bark spider</name>
    <name type="synonym">Caerostris bankana</name>
    <dbReference type="NCBI Taxonomy" id="172846"/>
    <lineage>
        <taxon>Eukaryota</taxon>
        <taxon>Metazoa</taxon>
        <taxon>Ecdysozoa</taxon>
        <taxon>Arthropoda</taxon>
        <taxon>Chelicerata</taxon>
        <taxon>Arachnida</taxon>
        <taxon>Araneae</taxon>
        <taxon>Araneomorphae</taxon>
        <taxon>Entelegynae</taxon>
        <taxon>Araneoidea</taxon>
        <taxon>Araneidae</taxon>
        <taxon>Caerostris</taxon>
    </lineage>
</organism>
<gene>
    <name evidence="1" type="ORF">CEXT_697301</name>
</gene>
<evidence type="ECO:0000313" key="2">
    <source>
        <dbReference type="Proteomes" id="UP001054945"/>
    </source>
</evidence>
<dbReference type="Proteomes" id="UP001054945">
    <property type="component" value="Unassembled WGS sequence"/>
</dbReference>
<keyword evidence="2" id="KW-1185">Reference proteome</keyword>
<proteinExistence type="predicted"/>
<accession>A0AAV4YDY9</accession>
<name>A0AAV4YDY9_CAEEX</name>
<evidence type="ECO:0000313" key="1">
    <source>
        <dbReference type="EMBL" id="GIZ05213.1"/>
    </source>
</evidence>
<protein>
    <submittedName>
        <fullName evidence="1">Uncharacterized protein</fullName>
    </submittedName>
</protein>
<sequence length="151" mass="17616">MLYYALRCMSPMYDAILCPPDICLQSMMLYYALRYMPPKHDTILCRPIYTPNVRCYIMPSDVCPQFSLCKEKQPEHTLYRGIKPSRAHEQRKEGGRERKKGATVFTPHFLCSSSAYRSNGERALAKQRAHFPNGWANSNWPNWPDCSFIKK</sequence>
<reference evidence="1 2" key="1">
    <citation type="submission" date="2021-06" db="EMBL/GenBank/DDBJ databases">
        <title>Caerostris extrusa draft genome.</title>
        <authorList>
            <person name="Kono N."/>
            <person name="Arakawa K."/>
        </authorList>
    </citation>
    <scope>NUCLEOTIDE SEQUENCE [LARGE SCALE GENOMIC DNA]</scope>
</reference>